<dbReference type="Gene3D" id="3.10.20.370">
    <property type="match status" value="1"/>
</dbReference>
<dbReference type="Gene3D" id="3.10.10.10">
    <property type="entry name" value="HIV Type 1 Reverse Transcriptase, subunit A, domain 1"/>
    <property type="match status" value="1"/>
</dbReference>
<dbReference type="InterPro" id="IPR000477">
    <property type="entry name" value="RT_dom"/>
</dbReference>
<protein>
    <submittedName>
        <fullName evidence="9">Retrovirus-related Pol polyprotein from transposon 17.6</fullName>
    </submittedName>
</protein>
<dbReference type="InterPro" id="IPR043128">
    <property type="entry name" value="Rev_trsase/Diguanyl_cyclase"/>
</dbReference>
<evidence type="ECO:0000313" key="9">
    <source>
        <dbReference type="EMBL" id="PFX34396.1"/>
    </source>
</evidence>
<sequence>MAELEHLPAPKGKFTLGPECYQKCLDWVEECELPLNGPLASKSKAVKANYVLIWTGKAGRTYIKSLNLTTEEKGDPNVLFKKFVEWTKPKSNALTGASNFPRLEQGDLSLAEYIDKATILCHQCEYPPKARDRLLRDAIVIGLRYKCIEKANHYKWKFINSKETGNEEPTGTDSSNRDQLPVIRNREGQRGKLVSIVERNRHVPKQYGDVFQGIGTLPGGLYRIQLKEGYNPIQHPPRQVAVSLKPPYKAELERLTQLGVIKEVREYTEWINSIVPVKKLDGSLRLCLDPKDLKRAIKRNQWYSSLVDDILLELANSKYFSLLKAKSGYWHISLDKESSYLTTFNTPWGKYRWLRLPFGLKVSGDVFQERIDRELRSVPNSVGIVDDILCRGNEETTHDVAVITLLETARVNNLTFNANKFVFKSQDCTFFGGNLTPAGYKMDPKEVQAITEIKPPVNLQDLQSFLGLSKASNIQSDASNKGLGAVLLQDDKPVIYASRVLTETEQPYSNIERELLSVVFALERFHHYVYGYTATVQTDHKPLVSVWKESIVCNSPRLQRLLLRLSQYDVNIEYLIGKDNVVADALSRVSPQPKPKEGEDEEDFIPVHMLKEEIPADSTRVGDFRRATAEDTISGLLMQVVANGWPELKKDCPPTSCRLLELQRRDQRREWSTVQRPSTHCSNEIA</sequence>
<evidence type="ECO:0000259" key="8">
    <source>
        <dbReference type="Pfam" id="PF17917"/>
    </source>
</evidence>
<dbReference type="PANTHER" id="PTHR37984">
    <property type="entry name" value="PROTEIN CBG26694"/>
    <property type="match status" value="1"/>
</dbReference>
<feature type="domain" description="Reverse transcriptase RNase H-like" evidence="8">
    <location>
        <begin position="470"/>
        <end position="568"/>
    </location>
</feature>
<evidence type="ECO:0000256" key="3">
    <source>
        <dbReference type="ARBA" id="ARBA00022722"/>
    </source>
</evidence>
<dbReference type="OrthoDB" id="5984281at2759"/>
<keyword evidence="3" id="KW-0540">Nuclease</keyword>
<dbReference type="SUPFAM" id="SSF56672">
    <property type="entry name" value="DNA/RNA polymerases"/>
    <property type="match status" value="1"/>
</dbReference>
<keyword evidence="4" id="KW-0255">Endonuclease</keyword>
<keyword evidence="6" id="KW-0695">RNA-directed DNA polymerase</keyword>
<name>A0A2B4SYM1_STYPI</name>
<dbReference type="PANTHER" id="PTHR37984:SF8">
    <property type="entry name" value="CCHC-TYPE DOMAIN-CONTAINING PROTEIN"/>
    <property type="match status" value="1"/>
</dbReference>
<evidence type="ECO:0000313" key="10">
    <source>
        <dbReference type="Proteomes" id="UP000225706"/>
    </source>
</evidence>
<keyword evidence="1" id="KW-0808">Transferase</keyword>
<proteinExistence type="predicted"/>
<dbReference type="Pfam" id="PF17917">
    <property type="entry name" value="RT_RNaseH"/>
    <property type="match status" value="1"/>
</dbReference>
<dbReference type="GO" id="GO:0003964">
    <property type="term" value="F:RNA-directed DNA polymerase activity"/>
    <property type="evidence" value="ECO:0007669"/>
    <property type="project" value="UniProtKB-KW"/>
</dbReference>
<keyword evidence="10" id="KW-1185">Reference proteome</keyword>
<feature type="domain" description="Reverse transcriptase" evidence="7">
    <location>
        <begin position="278"/>
        <end position="432"/>
    </location>
</feature>
<dbReference type="Gene3D" id="3.30.70.270">
    <property type="match status" value="1"/>
</dbReference>
<evidence type="ECO:0000256" key="2">
    <source>
        <dbReference type="ARBA" id="ARBA00022695"/>
    </source>
</evidence>
<accession>A0A2B4SYM1</accession>
<dbReference type="InterPro" id="IPR041373">
    <property type="entry name" value="RT_RNaseH"/>
</dbReference>
<evidence type="ECO:0000256" key="5">
    <source>
        <dbReference type="ARBA" id="ARBA00022801"/>
    </source>
</evidence>
<dbReference type="InterPro" id="IPR050951">
    <property type="entry name" value="Retrovirus_Pol_polyprotein"/>
</dbReference>
<dbReference type="STRING" id="50429.A0A2B4SYM1"/>
<evidence type="ECO:0000256" key="6">
    <source>
        <dbReference type="ARBA" id="ARBA00022918"/>
    </source>
</evidence>
<keyword evidence="2" id="KW-0548">Nucleotidyltransferase</keyword>
<dbReference type="Proteomes" id="UP000225706">
    <property type="component" value="Unassembled WGS sequence"/>
</dbReference>
<dbReference type="GO" id="GO:0004519">
    <property type="term" value="F:endonuclease activity"/>
    <property type="evidence" value="ECO:0007669"/>
    <property type="project" value="UniProtKB-KW"/>
</dbReference>
<comment type="caution">
    <text evidence="9">The sequence shown here is derived from an EMBL/GenBank/DDBJ whole genome shotgun (WGS) entry which is preliminary data.</text>
</comment>
<evidence type="ECO:0000259" key="7">
    <source>
        <dbReference type="Pfam" id="PF00078"/>
    </source>
</evidence>
<dbReference type="AlphaFoldDB" id="A0A2B4SYM1"/>
<evidence type="ECO:0000256" key="1">
    <source>
        <dbReference type="ARBA" id="ARBA00022679"/>
    </source>
</evidence>
<dbReference type="FunFam" id="3.10.20.370:FF:000001">
    <property type="entry name" value="Retrovirus-related Pol polyprotein from transposon 17.6-like protein"/>
    <property type="match status" value="1"/>
</dbReference>
<dbReference type="InterPro" id="IPR043502">
    <property type="entry name" value="DNA/RNA_pol_sf"/>
</dbReference>
<dbReference type="CDD" id="cd01647">
    <property type="entry name" value="RT_LTR"/>
    <property type="match status" value="1"/>
</dbReference>
<dbReference type="CDD" id="cd09274">
    <property type="entry name" value="RNase_HI_RT_Ty3"/>
    <property type="match status" value="1"/>
</dbReference>
<dbReference type="Pfam" id="PF00078">
    <property type="entry name" value="RVT_1"/>
    <property type="match status" value="1"/>
</dbReference>
<reference evidence="10" key="1">
    <citation type="journal article" date="2017" name="bioRxiv">
        <title>Comparative analysis of the genomes of Stylophora pistillata and Acropora digitifera provides evidence for extensive differences between species of corals.</title>
        <authorList>
            <person name="Voolstra C.R."/>
            <person name="Li Y."/>
            <person name="Liew Y.J."/>
            <person name="Baumgarten S."/>
            <person name="Zoccola D."/>
            <person name="Flot J.-F."/>
            <person name="Tambutte S."/>
            <person name="Allemand D."/>
            <person name="Aranda M."/>
        </authorList>
    </citation>
    <scope>NUCLEOTIDE SEQUENCE [LARGE SCALE GENOMIC DNA]</scope>
</reference>
<dbReference type="GO" id="GO:0016787">
    <property type="term" value="F:hydrolase activity"/>
    <property type="evidence" value="ECO:0007669"/>
    <property type="project" value="UniProtKB-KW"/>
</dbReference>
<evidence type="ECO:0000256" key="4">
    <source>
        <dbReference type="ARBA" id="ARBA00022759"/>
    </source>
</evidence>
<dbReference type="EMBL" id="LSMT01000004">
    <property type="protein sequence ID" value="PFX34396.1"/>
    <property type="molecule type" value="Genomic_DNA"/>
</dbReference>
<gene>
    <name evidence="9" type="primary">pol</name>
    <name evidence="9" type="ORF">AWC38_SpisGene707</name>
</gene>
<organism evidence="9 10">
    <name type="scientific">Stylophora pistillata</name>
    <name type="common">Smooth cauliflower coral</name>
    <dbReference type="NCBI Taxonomy" id="50429"/>
    <lineage>
        <taxon>Eukaryota</taxon>
        <taxon>Metazoa</taxon>
        <taxon>Cnidaria</taxon>
        <taxon>Anthozoa</taxon>
        <taxon>Hexacorallia</taxon>
        <taxon>Scleractinia</taxon>
        <taxon>Astrocoeniina</taxon>
        <taxon>Pocilloporidae</taxon>
        <taxon>Stylophora</taxon>
    </lineage>
</organism>
<keyword evidence="5" id="KW-0378">Hydrolase</keyword>